<keyword evidence="1" id="KW-0500">Molybdenum</keyword>
<dbReference type="InterPro" id="IPR036856">
    <property type="entry name" value="Ald_Oxase/Xan_DH_a/b_sf"/>
</dbReference>
<dbReference type="InterPro" id="IPR016208">
    <property type="entry name" value="Ald_Oxase/xanthine_DH-like"/>
</dbReference>
<dbReference type="InterPro" id="IPR037165">
    <property type="entry name" value="AldOxase/xan_DH_Mopterin-bd_sf"/>
</dbReference>
<dbReference type="InterPro" id="IPR000674">
    <property type="entry name" value="Ald_Oxase/Xan_DH_a/b"/>
</dbReference>
<name>A0A2C9D7G4_9HYPH</name>
<dbReference type="KEGG" id="hdi:HDIA_2733"/>
<dbReference type="InterPro" id="IPR046867">
    <property type="entry name" value="AldOxase/xan_DH_MoCoBD2"/>
</dbReference>
<evidence type="ECO:0000259" key="3">
    <source>
        <dbReference type="SMART" id="SM01008"/>
    </source>
</evidence>
<evidence type="ECO:0000313" key="4">
    <source>
        <dbReference type="EMBL" id="SON56274.1"/>
    </source>
</evidence>
<dbReference type="Pfam" id="PF01315">
    <property type="entry name" value="Ald_Xan_dh_C"/>
    <property type="match status" value="1"/>
</dbReference>
<proteinExistence type="predicted"/>
<dbReference type="SUPFAM" id="SSF54665">
    <property type="entry name" value="CO dehydrogenase molybdoprotein N-domain-like"/>
    <property type="match status" value="1"/>
</dbReference>
<gene>
    <name evidence="4" type="primary">cutL_2</name>
    <name evidence="4" type="ORF">HDIA_2733</name>
</gene>
<dbReference type="SUPFAM" id="SSF56003">
    <property type="entry name" value="Molybdenum cofactor-binding domain"/>
    <property type="match status" value="1"/>
</dbReference>
<sequence length="781" mass="83483">MRLTLLTVIVKVSHMLSSPPPKFGIGAPVRRREDPAFITGTGRYTDDIAPEGAFHAVVLRSQMAHAKFTIEGLDDARALPGVKLILTHADIAHLGGLPCHAAMKQSDGTRIKVPPHPVLADGVVRHVGDPIAFVVADTAIAARDAAEAIMVDYEGLDVVVDTAAALSPDAPLVWPDKGTNLAFEYHGGDEADADRVFAKADRVVSISIINQRLVSNYMEPRSAIGQYDPETTRYTLTTGTQGGHEMRHVVAKDIMKIDEKRLRVVTPDVGGGFGTKNFCYSEYPLVLIAAEKLGAPVKWTGERFDHFVIDSHGRDNVTTAEAAIDANGKILALKVDLVAAMGAYLHQFGPYIPQGGILMATGLYDIPSFFVRVRGVYTNTTATDAYRGAGRPEAAYLIERLIDKIGRETGLGQVEVRRRNFIPQEKMPYTTVSGQFYDSGEFEGHLAEALKQSDFEGFAARREAAKAKGLLRGIGLSTYVEICAFPGSEEANITVNDDGSATLFIGTQSNGQGHATAYGQVIAEYLGLDLEKVETVQGDTDRVRTGGGTGGSRSIPLGLASVDIASKVLVKQLKELAADKLESAVEDLELAEGQVRVVGTDRAVSLSELASGTADKDKLKASGKFQQDGATYPNGTHVCEIEIDPDTGVTKIVNYTIVDDFGVTVNPMLLEGQVHGGVAQSIGQALLEGTAYDESGQLLTASFLDYTMPRADDLPSFHFATRNVPSTTNMLGIKGAGEAGTIGATPAVMNAVVDALDAVRGIRHFDMPATPARLWHALNEA</sequence>
<dbReference type="Gene3D" id="3.90.1170.50">
    <property type="entry name" value="Aldehyde oxidase/xanthine dehydrogenase, a/b hammerhead"/>
    <property type="match status" value="1"/>
</dbReference>
<evidence type="ECO:0000313" key="5">
    <source>
        <dbReference type="Proteomes" id="UP000223606"/>
    </source>
</evidence>
<dbReference type="EC" id="1.2.7.4" evidence="4"/>
<reference evidence="5" key="1">
    <citation type="submission" date="2017-09" db="EMBL/GenBank/DDBJ databases">
        <title>Genome sequence of Nannocystis excedens DSM 71.</title>
        <authorList>
            <person name="Blom J."/>
        </authorList>
    </citation>
    <scope>NUCLEOTIDE SEQUENCE [LARGE SCALE GENOMIC DNA]</scope>
    <source>
        <strain evidence="5">type strain: E19</strain>
    </source>
</reference>
<dbReference type="Pfam" id="PF20256">
    <property type="entry name" value="MoCoBD_2"/>
    <property type="match status" value="1"/>
</dbReference>
<dbReference type="PANTHER" id="PTHR11908">
    <property type="entry name" value="XANTHINE DEHYDROGENASE"/>
    <property type="match status" value="1"/>
</dbReference>
<protein>
    <submittedName>
        <fullName evidence="4">Carbon monoxide dehydrogenase large chain</fullName>
        <ecNumber evidence="4">1.2.7.4</ecNumber>
    </submittedName>
</protein>
<keyword evidence="2 4" id="KW-0560">Oxidoreductase</keyword>
<organism evidence="4 5">
    <name type="scientific">Hartmannibacter diazotrophicus</name>
    <dbReference type="NCBI Taxonomy" id="1482074"/>
    <lineage>
        <taxon>Bacteria</taxon>
        <taxon>Pseudomonadati</taxon>
        <taxon>Pseudomonadota</taxon>
        <taxon>Alphaproteobacteria</taxon>
        <taxon>Hyphomicrobiales</taxon>
        <taxon>Pleomorphomonadaceae</taxon>
        <taxon>Hartmannibacter</taxon>
    </lineage>
</organism>
<evidence type="ECO:0000256" key="1">
    <source>
        <dbReference type="ARBA" id="ARBA00022505"/>
    </source>
</evidence>
<dbReference type="GO" id="GO:0043885">
    <property type="term" value="F:anaerobic carbon-monoxide dehydrogenase activity"/>
    <property type="evidence" value="ECO:0007669"/>
    <property type="project" value="UniProtKB-EC"/>
</dbReference>
<dbReference type="Proteomes" id="UP000223606">
    <property type="component" value="Chromosome 1"/>
</dbReference>
<accession>A0A2C9D7G4</accession>
<keyword evidence="5" id="KW-1185">Reference proteome</keyword>
<dbReference type="EMBL" id="LT960614">
    <property type="protein sequence ID" value="SON56274.1"/>
    <property type="molecule type" value="Genomic_DNA"/>
</dbReference>
<dbReference type="PANTHER" id="PTHR11908:SF132">
    <property type="entry name" value="ALDEHYDE OXIDASE 1-RELATED"/>
    <property type="match status" value="1"/>
</dbReference>
<feature type="domain" description="Aldehyde oxidase/xanthine dehydrogenase a/b hammerhead" evidence="3">
    <location>
        <begin position="39"/>
        <end position="157"/>
    </location>
</feature>
<dbReference type="GO" id="GO:0005506">
    <property type="term" value="F:iron ion binding"/>
    <property type="evidence" value="ECO:0007669"/>
    <property type="project" value="InterPro"/>
</dbReference>
<dbReference type="Gene3D" id="3.30.365.10">
    <property type="entry name" value="Aldehyde oxidase/xanthine dehydrogenase, molybdopterin binding domain"/>
    <property type="match status" value="4"/>
</dbReference>
<dbReference type="AlphaFoldDB" id="A0A2C9D7G4"/>
<evidence type="ECO:0000256" key="2">
    <source>
        <dbReference type="ARBA" id="ARBA00023002"/>
    </source>
</evidence>
<dbReference type="SMART" id="SM01008">
    <property type="entry name" value="Ald_Xan_dh_C"/>
    <property type="match status" value="1"/>
</dbReference>
<dbReference type="InterPro" id="IPR008274">
    <property type="entry name" value="AldOxase/xan_DH_MoCoBD1"/>
</dbReference>
<dbReference type="Pfam" id="PF02738">
    <property type="entry name" value="MoCoBD_1"/>
    <property type="match status" value="1"/>
</dbReference>